<gene>
    <name evidence="7" type="ORF">KDX31_11185</name>
</gene>
<proteinExistence type="inferred from homology"/>
<sequence length="389" mass="42580">MKEIHILGGGFAGVWAAMSAAAERNSESAEMISIELVSKTPDLIIRPRLYQGASQALSVPLAPLMKEIGVNFRVAEVRKIDAEVGRYRCSGGEEREYDRLILATGSELKHLPISGMQEYTWSIDNFEDTERLDFHLDQLTSDDPAENTIVIIGAGFTGLELATELRSRLGDKKRIILVDQAVRAGNELGPAFIPFVEEAVAQCGIETHLGTTVSCIWPGAIKLENGKLIESRTVIMATGLVASPLTRSISGEYDAQGRLKVTPDLKVPGAESIFVAGDTAHTFADDNHATLLSCQHATELGRFAGYNAVHDLLGNELQAYRQPFYATCLDLGAWGAVFSTGWEREVKKVREEGKAIKTQINNEWIMPPNPELGKLKIFEQIALTVEVEV</sequence>
<dbReference type="Pfam" id="PF07992">
    <property type="entry name" value="Pyr_redox_2"/>
    <property type="match status" value="1"/>
</dbReference>
<keyword evidence="8" id="KW-1185">Reference proteome</keyword>
<name>A0ABY5GSP5_9GAMM</name>
<dbReference type="Gene3D" id="3.50.50.100">
    <property type="match status" value="1"/>
</dbReference>
<feature type="domain" description="FAD/NAD(P)-binding" evidence="6">
    <location>
        <begin position="4"/>
        <end position="288"/>
    </location>
</feature>
<comment type="cofactor">
    <cofactor evidence="1">
        <name>FAD</name>
        <dbReference type="ChEBI" id="CHEBI:57692"/>
    </cofactor>
</comment>
<reference evidence="7" key="1">
    <citation type="submission" date="2021-04" db="EMBL/GenBank/DDBJ databases">
        <title>Oceanospirillales bacteria with DddD are important DMSP degraders in coastal seawater.</title>
        <authorList>
            <person name="Liu J."/>
        </authorList>
    </citation>
    <scope>NUCLEOTIDE SEQUENCE</scope>
    <source>
        <strain evidence="7">GY6</strain>
    </source>
</reference>
<keyword evidence="3" id="KW-0285">Flavoprotein</keyword>
<protein>
    <submittedName>
        <fullName evidence="7">FAD-dependent oxidoreductase</fullName>
    </submittedName>
</protein>
<evidence type="ECO:0000313" key="8">
    <source>
        <dbReference type="Proteomes" id="UP001059950"/>
    </source>
</evidence>
<evidence type="ECO:0000313" key="7">
    <source>
        <dbReference type="EMBL" id="UTW01926.1"/>
    </source>
</evidence>
<dbReference type="InterPro" id="IPR036188">
    <property type="entry name" value="FAD/NAD-bd_sf"/>
</dbReference>
<keyword evidence="4" id="KW-0274">FAD</keyword>
<organism evidence="7 8">
    <name type="scientific">Amphritea atlantica</name>
    <dbReference type="NCBI Taxonomy" id="355243"/>
    <lineage>
        <taxon>Bacteria</taxon>
        <taxon>Pseudomonadati</taxon>
        <taxon>Pseudomonadota</taxon>
        <taxon>Gammaproteobacteria</taxon>
        <taxon>Oceanospirillales</taxon>
        <taxon>Oceanospirillaceae</taxon>
        <taxon>Amphritea</taxon>
    </lineage>
</organism>
<dbReference type="Proteomes" id="UP001059950">
    <property type="component" value="Chromosome"/>
</dbReference>
<dbReference type="InterPro" id="IPR051169">
    <property type="entry name" value="NADH-Q_oxidoreductase"/>
</dbReference>
<evidence type="ECO:0000256" key="2">
    <source>
        <dbReference type="ARBA" id="ARBA00005272"/>
    </source>
</evidence>
<comment type="similarity">
    <text evidence="2">Belongs to the NADH dehydrogenase family.</text>
</comment>
<evidence type="ECO:0000256" key="4">
    <source>
        <dbReference type="ARBA" id="ARBA00022827"/>
    </source>
</evidence>
<evidence type="ECO:0000259" key="6">
    <source>
        <dbReference type="Pfam" id="PF07992"/>
    </source>
</evidence>
<dbReference type="PRINTS" id="PR00368">
    <property type="entry name" value="FADPNR"/>
</dbReference>
<evidence type="ECO:0000256" key="1">
    <source>
        <dbReference type="ARBA" id="ARBA00001974"/>
    </source>
</evidence>
<dbReference type="InterPro" id="IPR023753">
    <property type="entry name" value="FAD/NAD-binding_dom"/>
</dbReference>
<dbReference type="PANTHER" id="PTHR42913">
    <property type="entry name" value="APOPTOSIS-INDUCING FACTOR 1"/>
    <property type="match status" value="1"/>
</dbReference>
<dbReference type="PRINTS" id="PR00469">
    <property type="entry name" value="PNDRDTASEII"/>
</dbReference>
<dbReference type="SUPFAM" id="SSF51905">
    <property type="entry name" value="FAD/NAD(P)-binding domain"/>
    <property type="match status" value="1"/>
</dbReference>
<dbReference type="EMBL" id="CP073344">
    <property type="protein sequence ID" value="UTW01926.1"/>
    <property type="molecule type" value="Genomic_DNA"/>
</dbReference>
<evidence type="ECO:0000256" key="5">
    <source>
        <dbReference type="ARBA" id="ARBA00023002"/>
    </source>
</evidence>
<accession>A0ABY5GSP5</accession>
<evidence type="ECO:0000256" key="3">
    <source>
        <dbReference type="ARBA" id="ARBA00022630"/>
    </source>
</evidence>
<dbReference type="PANTHER" id="PTHR42913:SF3">
    <property type="entry name" value="64 KDA MITOCHONDRIAL NADH DEHYDROGENASE (EUROFUNG)"/>
    <property type="match status" value="1"/>
</dbReference>
<keyword evidence="5" id="KW-0560">Oxidoreductase</keyword>